<sequence length="133" mass="14836">MAPPVLTPSVQLPPEAVAAAATEARKEGIFAGLTAALASGEYIRPKVIGTIIKFLWSSSYWGKGVRTEEVPNTFQRCTYWRDLWLSLHSGRQEKFIVIAPVNTIPQAFHDTHMARLEREARKLEAQKKDSSSL</sequence>
<accession>A0A8H5CU04</accession>
<dbReference type="EMBL" id="JAACJM010000097">
    <property type="protein sequence ID" value="KAF5347048.1"/>
    <property type="molecule type" value="Genomic_DNA"/>
</dbReference>
<evidence type="ECO:0000313" key="3">
    <source>
        <dbReference type="Proteomes" id="UP000559256"/>
    </source>
</evidence>
<reference evidence="2 3" key="1">
    <citation type="journal article" date="2020" name="ISME J.">
        <title>Uncovering the hidden diversity of litter-decomposition mechanisms in mushroom-forming fungi.</title>
        <authorList>
            <person name="Floudas D."/>
            <person name="Bentzer J."/>
            <person name="Ahren D."/>
            <person name="Johansson T."/>
            <person name="Persson P."/>
            <person name="Tunlid A."/>
        </authorList>
    </citation>
    <scope>NUCLEOTIDE SEQUENCE [LARGE SCALE GENOMIC DNA]</scope>
    <source>
        <strain evidence="2 3">CBS 291.85</strain>
    </source>
</reference>
<evidence type="ECO:0000256" key="1">
    <source>
        <dbReference type="SAM" id="Coils"/>
    </source>
</evidence>
<dbReference type="AlphaFoldDB" id="A0A8H5CU04"/>
<comment type="caution">
    <text evidence="2">The sequence shown here is derived from an EMBL/GenBank/DDBJ whole genome shotgun (WGS) entry which is preliminary data.</text>
</comment>
<organism evidence="2 3">
    <name type="scientific">Tetrapyrgos nigripes</name>
    <dbReference type="NCBI Taxonomy" id="182062"/>
    <lineage>
        <taxon>Eukaryota</taxon>
        <taxon>Fungi</taxon>
        <taxon>Dikarya</taxon>
        <taxon>Basidiomycota</taxon>
        <taxon>Agaricomycotina</taxon>
        <taxon>Agaricomycetes</taxon>
        <taxon>Agaricomycetidae</taxon>
        <taxon>Agaricales</taxon>
        <taxon>Marasmiineae</taxon>
        <taxon>Marasmiaceae</taxon>
        <taxon>Tetrapyrgos</taxon>
    </lineage>
</organism>
<gene>
    <name evidence="2" type="ORF">D9758_011630</name>
</gene>
<name>A0A8H5CU04_9AGAR</name>
<keyword evidence="3" id="KW-1185">Reference proteome</keyword>
<feature type="coiled-coil region" evidence="1">
    <location>
        <begin position="106"/>
        <end position="133"/>
    </location>
</feature>
<protein>
    <submittedName>
        <fullName evidence="2">Uncharacterized protein</fullName>
    </submittedName>
</protein>
<dbReference type="Proteomes" id="UP000559256">
    <property type="component" value="Unassembled WGS sequence"/>
</dbReference>
<dbReference type="OrthoDB" id="3047110at2759"/>
<proteinExistence type="predicted"/>
<evidence type="ECO:0000313" key="2">
    <source>
        <dbReference type="EMBL" id="KAF5347048.1"/>
    </source>
</evidence>
<keyword evidence="1" id="KW-0175">Coiled coil</keyword>